<keyword evidence="1" id="KW-0646">Protease inhibitor</keyword>
<evidence type="ECO:0000313" key="5">
    <source>
        <dbReference type="EMBL" id="KAK9051784.1"/>
    </source>
</evidence>
<dbReference type="SMART" id="SM00043">
    <property type="entry name" value="CY"/>
    <property type="match status" value="1"/>
</dbReference>
<comment type="caution">
    <text evidence="5">The sequence shown here is derived from an EMBL/GenBank/DDBJ whole genome shotgun (WGS) entry which is preliminary data.</text>
</comment>
<dbReference type="Proteomes" id="UP001408789">
    <property type="component" value="Unassembled WGS sequence"/>
</dbReference>
<feature type="signal peptide" evidence="3">
    <location>
        <begin position="1"/>
        <end position="27"/>
    </location>
</feature>
<dbReference type="InterPro" id="IPR018073">
    <property type="entry name" value="Prot_inh_cystat_CS"/>
</dbReference>
<sequence>MTCSRLKSSFMIIIPLFFNLFVYICFAEEGQKTVGNWLEIVSLEDPVVIEIGQFAVDEYNKDTNSTLMFKRVVKGDTQIVGGMNWRLTIEVEDVQVVKDCEALVYQQPLQNVTKLIDFKIV</sequence>
<dbReference type="EMBL" id="JBCNJP010000027">
    <property type="protein sequence ID" value="KAK9051784.1"/>
    <property type="molecule type" value="Genomic_DNA"/>
</dbReference>
<dbReference type="CDD" id="cd00042">
    <property type="entry name" value="CY"/>
    <property type="match status" value="1"/>
</dbReference>
<name>A0AAP0C7P2_9ASTR</name>
<dbReference type="PANTHER" id="PTHR47364:SF2">
    <property type="entry name" value="CYSTEINE PROTEINASE INHIBITOR 5"/>
    <property type="match status" value="1"/>
</dbReference>
<reference evidence="5 6" key="1">
    <citation type="submission" date="2024-04" db="EMBL/GenBank/DDBJ databases">
        <title>The reference genome of an endangered Asteraceae, Deinandra increscens subsp. villosa, native to the Central Coast of California.</title>
        <authorList>
            <person name="Guilliams M."/>
            <person name="Hasenstab-Lehman K."/>
            <person name="Meyer R."/>
            <person name="Mcevoy S."/>
        </authorList>
    </citation>
    <scope>NUCLEOTIDE SEQUENCE [LARGE SCALE GENOMIC DNA]</scope>
    <source>
        <tissue evidence="5">Leaf</tissue>
    </source>
</reference>
<dbReference type="Gene3D" id="3.10.450.10">
    <property type="match status" value="1"/>
</dbReference>
<dbReference type="PANTHER" id="PTHR47364">
    <property type="entry name" value="CYSTEINE PROTEINASE INHIBITOR 5"/>
    <property type="match status" value="1"/>
</dbReference>
<protein>
    <recommendedName>
        <fullName evidence="4">Cystatin domain-containing protein</fullName>
    </recommendedName>
</protein>
<dbReference type="InterPro" id="IPR000010">
    <property type="entry name" value="Cystatin_dom"/>
</dbReference>
<evidence type="ECO:0000313" key="6">
    <source>
        <dbReference type="Proteomes" id="UP001408789"/>
    </source>
</evidence>
<proteinExistence type="predicted"/>
<keyword evidence="6" id="KW-1185">Reference proteome</keyword>
<evidence type="ECO:0000256" key="2">
    <source>
        <dbReference type="ARBA" id="ARBA00022704"/>
    </source>
</evidence>
<feature type="chain" id="PRO_5043034830" description="Cystatin domain-containing protein" evidence="3">
    <location>
        <begin position="28"/>
        <end position="121"/>
    </location>
</feature>
<dbReference type="SUPFAM" id="SSF54403">
    <property type="entry name" value="Cystatin/monellin"/>
    <property type="match status" value="1"/>
</dbReference>
<dbReference type="AlphaFoldDB" id="A0AAP0C7P2"/>
<dbReference type="GO" id="GO:0004869">
    <property type="term" value="F:cysteine-type endopeptidase inhibitor activity"/>
    <property type="evidence" value="ECO:0007669"/>
    <property type="project" value="UniProtKB-KW"/>
</dbReference>
<evidence type="ECO:0000259" key="4">
    <source>
        <dbReference type="SMART" id="SM00043"/>
    </source>
</evidence>
<dbReference type="Pfam" id="PF16845">
    <property type="entry name" value="SQAPI"/>
    <property type="match status" value="1"/>
</dbReference>
<keyword evidence="2" id="KW-0789">Thiol protease inhibitor</keyword>
<feature type="domain" description="Cystatin" evidence="4">
    <location>
        <begin position="32"/>
        <end position="121"/>
    </location>
</feature>
<dbReference type="PROSITE" id="PS00287">
    <property type="entry name" value="CYSTATIN"/>
    <property type="match status" value="1"/>
</dbReference>
<evidence type="ECO:0000256" key="3">
    <source>
        <dbReference type="SAM" id="SignalP"/>
    </source>
</evidence>
<dbReference type="InterPro" id="IPR046350">
    <property type="entry name" value="Cystatin_sf"/>
</dbReference>
<gene>
    <name evidence="5" type="ORF">SSX86_028412</name>
</gene>
<accession>A0AAP0C7P2</accession>
<keyword evidence="3" id="KW-0732">Signal</keyword>
<organism evidence="5 6">
    <name type="scientific">Deinandra increscens subsp. villosa</name>
    <dbReference type="NCBI Taxonomy" id="3103831"/>
    <lineage>
        <taxon>Eukaryota</taxon>
        <taxon>Viridiplantae</taxon>
        <taxon>Streptophyta</taxon>
        <taxon>Embryophyta</taxon>
        <taxon>Tracheophyta</taxon>
        <taxon>Spermatophyta</taxon>
        <taxon>Magnoliopsida</taxon>
        <taxon>eudicotyledons</taxon>
        <taxon>Gunneridae</taxon>
        <taxon>Pentapetalae</taxon>
        <taxon>asterids</taxon>
        <taxon>campanulids</taxon>
        <taxon>Asterales</taxon>
        <taxon>Asteraceae</taxon>
        <taxon>Asteroideae</taxon>
        <taxon>Heliantheae alliance</taxon>
        <taxon>Madieae</taxon>
        <taxon>Madiinae</taxon>
        <taxon>Deinandra</taxon>
    </lineage>
</organism>
<evidence type="ECO:0000256" key="1">
    <source>
        <dbReference type="ARBA" id="ARBA00022690"/>
    </source>
</evidence>